<organism evidence="2 3">
    <name type="scientific">Caerostris extrusa</name>
    <name type="common">Bark spider</name>
    <name type="synonym">Caerostris bankana</name>
    <dbReference type="NCBI Taxonomy" id="172846"/>
    <lineage>
        <taxon>Eukaryota</taxon>
        <taxon>Metazoa</taxon>
        <taxon>Ecdysozoa</taxon>
        <taxon>Arthropoda</taxon>
        <taxon>Chelicerata</taxon>
        <taxon>Arachnida</taxon>
        <taxon>Araneae</taxon>
        <taxon>Araneomorphae</taxon>
        <taxon>Entelegynae</taxon>
        <taxon>Araneoidea</taxon>
        <taxon>Araneidae</taxon>
        <taxon>Caerostris</taxon>
    </lineage>
</organism>
<proteinExistence type="predicted"/>
<evidence type="ECO:0008006" key="4">
    <source>
        <dbReference type="Google" id="ProtNLM"/>
    </source>
</evidence>
<gene>
    <name evidence="2" type="ORF">CEXT_560061</name>
</gene>
<name>A0AAV4XRH1_CAEEX</name>
<feature type="chain" id="PRO_5043730478" description="Secreted protein" evidence="1">
    <location>
        <begin position="19"/>
        <end position="83"/>
    </location>
</feature>
<sequence>MCLMPICASAAFLRDLWCGSHWATLDQKCSNLVKGRAKEVVKHDGMISSNNTMGNSLCRARQRDACSCPPIHPFSDYTFVYLC</sequence>
<dbReference type="EMBL" id="BPLR01018087">
    <property type="protein sequence ID" value="GIY96785.1"/>
    <property type="molecule type" value="Genomic_DNA"/>
</dbReference>
<accession>A0AAV4XRH1</accession>
<keyword evidence="1" id="KW-0732">Signal</keyword>
<dbReference type="Proteomes" id="UP001054945">
    <property type="component" value="Unassembled WGS sequence"/>
</dbReference>
<dbReference type="AlphaFoldDB" id="A0AAV4XRH1"/>
<feature type="signal peptide" evidence="1">
    <location>
        <begin position="1"/>
        <end position="18"/>
    </location>
</feature>
<reference evidence="2 3" key="1">
    <citation type="submission" date="2021-06" db="EMBL/GenBank/DDBJ databases">
        <title>Caerostris extrusa draft genome.</title>
        <authorList>
            <person name="Kono N."/>
            <person name="Arakawa K."/>
        </authorList>
    </citation>
    <scope>NUCLEOTIDE SEQUENCE [LARGE SCALE GENOMIC DNA]</scope>
</reference>
<evidence type="ECO:0000313" key="3">
    <source>
        <dbReference type="Proteomes" id="UP001054945"/>
    </source>
</evidence>
<evidence type="ECO:0000313" key="2">
    <source>
        <dbReference type="EMBL" id="GIY96785.1"/>
    </source>
</evidence>
<evidence type="ECO:0000256" key="1">
    <source>
        <dbReference type="SAM" id="SignalP"/>
    </source>
</evidence>
<comment type="caution">
    <text evidence="2">The sequence shown here is derived from an EMBL/GenBank/DDBJ whole genome shotgun (WGS) entry which is preliminary data.</text>
</comment>
<keyword evidence="3" id="KW-1185">Reference proteome</keyword>
<protein>
    <recommendedName>
        <fullName evidence="4">Secreted protein</fullName>
    </recommendedName>
</protein>